<dbReference type="GeneID" id="6075032"/>
<dbReference type="PROSITE" id="PS00675">
    <property type="entry name" value="SIGMA54_INTERACT_1"/>
    <property type="match status" value="1"/>
</dbReference>
<dbReference type="SUPFAM" id="SSF52540">
    <property type="entry name" value="P-loop containing nucleoside triphosphate hydrolases"/>
    <property type="match status" value="1"/>
</dbReference>
<evidence type="ECO:0000313" key="3">
    <source>
        <dbReference type="Proteomes" id="UP000001194"/>
    </source>
</evidence>
<evidence type="ECO:0000313" key="2">
    <source>
        <dbReference type="EMBL" id="EDR10206.1"/>
    </source>
</evidence>
<dbReference type="RefSeq" id="XP_001879591.1">
    <property type="nucleotide sequence ID" value="XM_001879556.1"/>
</dbReference>
<keyword evidence="1" id="KW-0175">Coiled coil</keyword>
<keyword evidence="3" id="KW-1185">Reference proteome</keyword>
<feature type="coiled-coil region" evidence="1">
    <location>
        <begin position="391"/>
        <end position="425"/>
    </location>
</feature>
<dbReference type="OrthoDB" id="2611327at2759"/>
<sequence>MEALPPVKSEEPPRVTASSLAAGNVMTRKKNFTIILVGETGTGKTSFLSLLVNVLAGKSPSKYNLEPYDVTNEYGGGQNHSQTKTAKVYEFTSLNNKDKEHKESITTAIRENIPELTAVIILANGTSPRLGVATDYAITTLCSIFPWTLAENIGILFTNISNHRFLNFEVNTLPLQLRGAKRFLMDNPLARRKSYLKNAKAEAEGDTDEDDEDIAEAEVSAGHQTTLKMLVKIFNWIDGLQPQATNDITSLYDASIEIEYKITNTLARMTQLAEAKDVLDKLVEDSNGTELTDSGAANFKKVIQKGTWTLQDTDTYNTTCQFSLCYTNCQEKCSGGFTLLGRWKLIKCRKLAYYGGTCIECSHSMKHHLQGKKAWYEKLEKINCIDETTTIAEVLKTIDTCNENIEEATAQIGRLAEQYSELSLSGSFSGQVGKSVRLIETHLESIRNRSDPESAKRIEESLNVLKKKLRLLEDAAEAARKKVYHPTSAD</sequence>
<dbReference type="InParanoid" id="B0D6L3"/>
<dbReference type="Gene3D" id="3.40.50.300">
    <property type="entry name" value="P-loop containing nucleotide triphosphate hydrolases"/>
    <property type="match status" value="1"/>
</dbReference>
<dbReference type="KEGG" id="lbc:LACBIDRAFT_325894"/>
<name>B0D6L3_LACBS</name>
<dbReference type="PANTHER" id="PTHR32046">
    <property type="entry name" value="G DOMAIN-CONTAINING PROTEIN"/>
    <property type="match status" value="1"/>
</dbReference>
<dbReference type="InterPro" id="IPR025662">
    <property type="entry name" value="Sigma_54_int_dom_ATP-bd_1"/>
</dbReference>
<protein>
    <submittedName>
        <fullName evidence="2">Predicted protein</fullName>
    </submittedName>
</protein>
<dbReference type="AlphaFoldDB" id="B0D6L3"/>
<evidence type="ECO:0000256" key="1">
    <source>
        <dbReference type="SAM" id="Coils"/>
    </source>
</evidence>
<gene>
    <name evidence="2" type="ORF">LACBIDRAFT_325894</name>
</gene>
<dbReference type="EMBL" id="DS547098">
    <property type="protein sequence ID" value="EDR10206.1"/>
    <property type="molecule type" value="Genomic_DNA"/>
</dbReference>
<dbReference type="InterPro" id="IPR027417">
    <property type="entry name" value="P-loop_NTPase"/>
</dbReference>
<feature type="coiled-coil region" evidence="1">
    <location>
        <begin position="455"/>
        <end position="482"/>
    </location>
</feature>
<proteinExistence type="predicted"/>
<dbReference type="Proteomes" id="UP000001194">
    <property type="component" value="Unassembled WGS sequence"/>
</dbReference>
<accession>B0D6L3</accession>
<dbReference type="HOGENOM" id="CLU_020040_1_0_1"/>
<reference evidence="2 3" key="1">
    <citation type="journal article" date="2008" name="Nature">
        <title>The genome of Laccaria bicolor provides insights into mycorrhizal symbiosis.</title>
        <authorList>
            <person name="Martin F."/>
            <person name="Aerts A."/>
            <person name="Ahren D."/>
            <person name="Brun A."/>
            <person name="Danchin E.G.J."/>
            <person name="Duchaussoy F."/>
            <person name="Gibon J."/>
            <person name="Kohler A."/>
            <person name="Lindquist E."/>
            <person name="Pereda V."/>
            <person name="Salamov A."/>
            <person name="Shapiro H.J."/>
            <person name="Wuyts J."/>
            <person name="Blaudez D."/>
            <person name="Buee M."/>
            <person name="Brokstein P."/>
            <person name="Canbaeck B."/>
            <person name="Cohen D."/>
            <person name="Courty P.E."/>
            <person name="Coutinho P.M."/>
            <person name="Delaruelle C."/>
            <person name="Detter J.C."/>
            <person name="Deveau A."/>
            <person name="DiFazio S."/>
            <person name="Duplessis S."/>
            <person name="Fraissinet-Tachet L."/>
            <person name="Lucic E."/>
            <person name="Frey-Klett P."/>
            <person name="Fourrey C."/>
            <person name="Feussner I."/>
            <person name="Gay G."/>
            <person name="Grimwood J."/>
            <person name="Hoegger P.J."/>
            <person name="Jain P."/>
            <person name="Kilaru S."/>
            <person name="Labbe J."/>
            <person name="Lin Y.C."/>
            <person name="Legue V."/>
            <person name="Le Tacon F."/>
            <person name="Marmeisse R."/>
            <person name="Melayah D."/>
            <person name="Montanini B."/>
            <person name="Muratet M."/>
            <person name="Nehls U."/>
            <person name="Niculita-Hirzel H."/>
            <person name="Oudot-Le Secq M.P."/>
            <person name="Peter M."/>
            <person name="Quesneville H."/>
            <person name="Rajashekar B."/>
            <person name="Reich M."/>
            <person name="Rouhier N."/>
            <person name="Schmutz J."/>
            <person name="Yin T."/>
            <person name="Chalot M."/>
            <person name="Henrissat B."/>
            <person name="Kuees U."/>
            <person name="Lucas S."/>
            <person name="Van de Peer Y."/>
            <person name="Podila G.K."/>
            <person name="Polle A."/>
            <person name="Pukkila P.J."/>
            <person name="Richardson P.M."/>
            <person name="Rouze P."/>
            <person name="Sanders I.R."/>
            <person name="Stajich J.E."/>
            <person name="Tunlid A."/>
            <person name="Tuskan G."/>
            <person name="Grigoriev I.V."/>
        </authorList>
    </citation>
    <scope>NUCLEOTIDE SEQUENCE [LARGE SCALE GENOMIC DNA]</scope>
    <source>
        <strain evidence="3">S238N-H82 / ATCC MYA-4686</strain>
    </source>
</reference>
<organism evidence="3">
    <name type="scientific">Laccaria bicolor (strain S238N-H82 / ATCC MYA-4686)</name>
    <name type="common">Bicoloured deceiver</name>
    <name type="synonym">Laccaria laccata var. bicolor</name>
    <dbReference type="NCBI Taxonomy" id="486041"/>
    <lineage>
        <taxon>Eukaryota</taxon>
        <taxon>Fungi</taxon>
        <taxon>Dikarya</taxon>
        <taxon>Basidiomycota</taxon>
        <taxon>Agaricomycotina</taxon>
        <taxon>Agaricomycetes</taxon>
        <taxon>Agaricomycetidae</taxon>
        <taxon>Agaricales</taxon>
        <taxon>Agaricineae</taxon>
        <taxon>Hydnangiaceae</taxon>
        <taxon>Laccaria</taxon>
    </lineage>
</organism>